<reference evidence="3" key="1">
    <citation type="journal article" date="2008" name="Genome Res.">
        <title>The genome of Pelotomaculum thermopropionicum reveals niche-associated evolution in anaerobic microbiota.</title>
        <authorList>
            <person name="Kosaka T."/>
            <person name="Kato S."/>
            <person name="Shimoyama T."/>
            <person name="Ishii S."/>
            <person name="Abe T."/>
            <person name="Watanabe K."/>
        </authorList>
    </citation>
    <scope>NUCLEOTIDE SEQUENCE [LARGE SCALE GENOMIC DNA]</scope>
    <source>
        <strain evidence="3">DSM 13744 / JCM 10971 / SI</strain>
    </source>
</reference>
<evidence type="ECO:0000259" key="1">
    <source>
        <dbReference type="Pfam" id="PF08401"/>
    </source>
</evidence>
<dbReference type="Proteomes" id="UP000006556">
    <property type="component" value="Chromosome"/>
</dbReference>
<dbReference type="Pfam" id="PF08401">
    <property type="entry name" value="ArdcN"/>
    <property type="match status" value="1"/>
</dbReference>
<protein>
    <recommendedName>
        <fullName evidence="1">N-terminal domain-containing protein</fullName>
    </recommendedName>
</protein>
<dbReference type="HOGENOM" id="CLU_965951_0_0_9"/>
<proteinExistence type="predicted"/>
<feature type="domain" description="N-terminal" evidence="1">
    <location>
        <begin position="53"/>
        <end position="132"/>
    </location>
</feature>
<keyword evidence="3" id="KW-1185">Reference proteome</keyword>
<dbReference type="STRING" id="370438.PTH_2456"/>
<gene>
    <name evidence="2" type="ordered locus">PTH_2456</name>
</gene>
<organism evidence="2 3">
    <name type="scientific">Pelotomaculum thermopropionicum (strain DSM 13744 / JCM 10971 / SI)</name>
    <dbReference type="NCBI Taxonomy" id="370438"/>
    <lineage>
        <taxon>Bacteria</taxon>
        <taxon>Bacillati</taxon>
        <taxon>Bacillota</taxon>
        <taxon>Clostridia</taxon>
        <taxon>Eubacteriales</taxon>
        <taxon>Desulfotomaculaceae</taxon>
        <taxon>Pelotomaculum</taxon>
    </lineage>
</organism>
<sequence length="288" mass="32058">MGRAGGPAPRVVIKTERAKEALKRLLNMFESGNLPAAVARTVIKGDARPCDRWSLGNRLLMLLAGTEDARGFKQWQEVGRRVKKGAKAFYILAPVTRKKAVRRIETDPDTGEEREVTEERTVIIGFRGVPVFRLEDTEGDPLPTYEPPVPPPLFEVASRFAEDIRYRPFIGGYYGYFNHLTKEIVLNTHDAKTFFHELAHAVHHQVKPGGLKGGQHADQETVAEVVACTLCELYGYEGYIWHGWRYIQAYAAQDGQQALKAVMGVLADVEKVLDVILGVADEMGVKAA</sequence>
<evidence type="ECO:0000313" key="2">
    <source>
        <dbReference type="EMBL" id="BAF60637.1"/>
    </source>
</evidence>
<dbReference type="eggNOG" id="COG4227">
    <property type="taxonomic scope" value="Bacteria"/>
</dbReference>
<dbReference type="InterPro" id="IPR013610">
    <property type="entry name" value="ArdC_N"/>
</dbReference>
<evidence type="ECO:0000313" key="3">
    <source>
        <dbReference type="Proteomes" id="UP000006556"/>
    </source>
</evidence>
<dbReference type="KEGG" id="pth:PTH_2456"/>
<accession>A5CZE1</accession>
<dbReference type="GO" id="GO:0003697">
    <property type="term" value="F:single-stranded DNA binding"/>
    <property type="evidence" value="ECO:0007669"/>
    <property type="project" value="InterPro"/>
</dbReference>
<name>A5CZE1_PELTS</name>
<dbReference type="EMBL" id="AP009389">
    <property type="protein sequence ID" value="BAF60637.1"/>
    <property type="molecule type" value="Genomic_DNA"/>
</dbReference>
<dbReference type="AlphaFoldDB" id="A5CZE1"/>